<dbReference type="PANTHER" id="PTHR11481">
    <property type="entry name" value="IMMUNOGLOBULIN FC RECEPTOR"/>
    <property type="match status" value="1"/>
</dbReference>
<evidence type="ECO:0000313" key="4">
    <source>
        <dbReference type="EMBL" id="MED6272176.1"/>
    </source>
</evidence>
<name>A0ABU7DCU7_9TELE</name>
<keyword evidence="5" id="KW-1185">Reference proteome</keyword>
<accession>A0ABU7DCU7</accession>
<dbReference type="Proteomes" id="UP001352852">
    <property type="component" value="Unassembled WGS sequence"/>
</dbReference>
<dbReference type="InterPro" id="IPR013783">
    <property type="entry name" value="Ig-like_fold"/>
</dbReference>
<protein>
    <recommendedName>
        <fullName evidence="3">Ig-like domain-containing protein</fullName>
    </recommendedName>
</protein>
<dbReference type="InterPro" id="IPR007110">
    <property type="entry name" value="Ig-like_dom"/>
</dbReference>
<gene>
    <name evidence="4" type="ORF">CHARACLAT_027476</name>
</gene>
<organism evidence="4 5">
    <name type="scientific">Characodon lateralis</name>
    <dbReference type="NCBI Taxonomy" id="208331"/>
    <lineage>
        <taxon>Eukaryota</taxon>
        <taxon>Metazoa</taxon>
        <taxon>Chordata</taxon>
        <taxon>Craniata</taxon>
        <taxon>Vertebrata</taxon>
        <taxon>Euteleostomi</taxon>
        <taxon>Actinopterygii</taxon>
        <taxon>Neopterygii</taxon>
        <taxon>Teleostei</taxon>
        <taxon>Neoteleostei</taxon>
        <taxon>Acanthomorphata</taxon>
        <taxon>Ovalentaria</taxon>
        <taxon>Atherinomorphae</taxon>
        <taxon>Cyprinodontiformes</taxon>
        <taxon>Goodeidae</taxon>
        <taxon>Characodon</taxon>
    </lineage>
</organism>
<dbReference type="InterPro" id="IPR050488">
    <property type="entry name" value="Ig_Fc_receptor"/>
</dbReference>
<feature type="domain" description="Ig-like" evidence="3">
    <location>
        <begin position="162"/>
        <end position="198"/>
    </location>
</feature>
<evidence type="ECO:0000259" key="3">
    <source>
        <dbReference type="PROSITE" id="PS50835"/>
    </source>
</evidence>
<dbReference type="Gene3D" id="2.60.40.10">
    <property type="entry name" value="Immunoglobulins"/>
    <property type="match status" value="3"/>
</dbReference>
<sequence>GNISLKAIISMGNTLLCVLPLPFLSLLLCCGDIQAWLPFLTVSPSWLSPGASVNLSCRVKAPSPGWVFYWYEAVPDLLSKNYKYKLLPDSINGTVEDFYIIYGQRHTAGYACRAQRGNPEYLTDYSEPKFVWSADCSSWGTMIGSSSTVNRSWSSNAVYWWPESVLTVSPSWLSPGAPVTLSCKVGPPSAEWRFYWFKAVPDPSHRKYKYEVLPDSICGTVQDSYIIHGRTHTAGATRRNPEYSTDYSEPKFAWSRDSHPAASLIISPHKEKHFNIDNVNLNCQGNSANPRVRFELPGNKTDLSYCSTWGTMTGSSCSIKSHKSHRAVYWCDSETGQFSNAVNITIQNGDLLLVSPINPVIERASVSLSCRLRVTFKI</sequence>
<dbReference type="EMBL" id="JAHUTJ010019867">
    <property type="protein sequence ID" value="MED6272176.1"/>
    <property type="molecule type" value="Genomic_DNA"/>
</dbReference>
<feature type="non-terminal residue" evidence="4">
    <location>
        <position position="1"/>
    </location>
</feature>
<comment type="caution">
    <text evidence="4">The sequence shown here is derived from an EMBL/GenBank/DDBJ whole genome shotgun (WGS) entry which is preliminary data.</text>
</comment>
<proteinExistence type="predicted"/>
<dbReference type="PROSITE" id="PS50835">
    <property type="entry name" value="IG_LIKE"/>
    <property type="match status" value="2"/>
</dbReference>
<dbReference type="InterPro" id="IPR036179">
    <property type="entry name" value="Ig-like_dom_sf"/>
</dbReference>
<evidence type="ECO:0000313" key="5">
    <source>
        <dbReference type="Proteomes" id="UP001352852"/>
    </source>
</evidence>
<keyword evidence="1" id="KW-0732">Signal</keyword>
<dbReference type="SUPFAM" id="SSF48726">
    <property type="entry name" value="Immunoglobulin"/>
    <property type="match status" value="1"/>
</dbReference>
<evidence type="ECO:0000256" key="2">
    <source>
        <dbReference type="ARBA" id="ARBA00023157"/>
    </source>
</evidence>
<dbReference type="PANTHER" id="PTHR11481:SF64">
    <property type="entry name" value="FC RECEPTOR-LIKE PROTEIN 4"/>
    <property type="match status" value="1"/>
</dbReference>
<evidence type="ECO:0000256" key="1">
    <source>
        <dbReference type="ARBA" id="ARBA00022729"/>
    </source>
</evidence>
<keyword evidence="2" id="KW-1015">Disulfide bond</keyword>
<feature type="domain" description="Ig-like" evidence="3">
    <location>
        <begin position="38"/>
        <end position="123"/>
    </location>
</feature>
<reference evidence="4 5" key="1">
    <citation type="submission" date="2021-06" db="EMBL/GenBank/DDBJ databases">
        <authorList>
            <person name="Palmer J.M."/>
        </authorList>
    </citation>
    <scope>NUCLEOTIDE SEQUENCE [LARGE SCALE GENOMIC DNA]</scope>
    <source>
        <strain evidence="4 5">CL_MEX2019</strain>
        <tissue evidence="4">Muscle</tissue>
    </source>
</reference>